<dbReference type="EMBL" id="MU004325">
    <property type="protein sequence ID" value="KAF2657421.1"/>
    <property type="molecule type" value="Genomic_DNA"/>
</dbReference>
<gene>
    <name evidence="1" type="ORF">K491DRAFT_756847</name>
</gene>
<evidence type="ECO:0000313" key="2">
    <source>
        <dbReference type="Proteomes" id="UP000799324"/>
    </source>
</evidence>
<proteinExistence type="predicted"/>
<evidence type="ECO:0000313" key="1">
    <source>
        <dbReference type="EMBL" id="KAF2657421.1"/>
    </source>
</evidence>
<sequence>MPRVRRLNAVLLCPRPTQISKAVPGYAPLELWLWSGALAGLKRRDGQACPRKGNGAPAAAFVQAERVADPWTVYGGLIAVPALGCPSVYVAPTTVSG</sequence>
<keyword evidence="2" id="KW-1185">Reference proteome</keyword>
<protein>
    <submittedName>
        <fullName evidence="1">Uncharacterized protein</fullName>
    </submittedName>
</protein>
<feature type="non-terminal residue" evidence="1">
    <location>
        <position position="97"/>
    </location>
</feature>
<dbReference type="Proteomes" id="UP000799324">
    <property type="component" value="Unassembled WGS sequence"/>
</dbReference>
<organism evidence="1 2">
    <name type="scientific">Lophiostoma macrostomum CBS 122681</name>
    <dbReference type="NCBI Taxonomy" id="1314788"/>
    <lineage>
        <taxon>Eukaryota</taxon>
        <taxon>Fungi</taxon>
        <taxon>Dikarya</taxon>
        <taxon>Ascomycota</taxon>
        <taxon>Pezizomycotina</taxon>
        <taxon>Dothideomycetes</taxon>
        <taxon>Pleosporomycetidae</taxon>
        <taxon>Pleosporales</taxon>
        <taxon>Lophiostomataceae</taxon>
        <taxon>Lophiostoma</taxon>
    </lineage>
</organism>
<reference evidence="1" key="1">
    <citation type="journal article" date="2020" name="Stud. Mycol.">
        <title>101 Dothideomycetes genomes: a test case for predicting lifestyles and emergence of pathogens.</title>
        <authorList>
            <person name="Haridas S."/>
            <person name="Albert R."/>
            <person name="Binder M."/>
            <person name="Bloem J."/>
            <person name="Labutti K."/>
            <person name="Salamov A."/>
            <person name="Andreopoulos B."/>
            <person name="Baker S."/>
            <person name="Barry K."/>
            <person name="Bills G."/>
            <person name="Bluhm B."/>
            <person name="Cannon C."/>
            <person name="Castanera R."/>
            <person name="Culley D."/>
            <person name="Daum C."/>
            <person name="Ezra D."/>
            <person name="Gonzalez J."/>
            <person name="Henrissat B."/>
            <person name="Kuo A."/>
            <person name="Liang C."/>
            <person name="Lipzen A."/>
            <person name="Lutzoni F."/>
            <person name="Magnuson J."/>
            <person name="Mondo S."/>
            <person name="Nolan M."/>
            <person name="Ohm R."/>
            <person name="Pangilinan J."/>
            <person name="Park H.-J."/>
            <person name="Ramirez L."/>
            <person name="Alfaro M."/>
            <person name="Sun H."/>
            <person name="Tritt A."/>
            <person name="Yoshinaga Y."/>
            <person name="Zwiers L.-H."/>
            <person name="Turgeon B."/>
            <person name="Goodwin S."/>
            <person name="Spatafora J."/>
            <person name="Crous P."/>
            <person name="Grigoriev I."/>
        </authorList>
    </citation>
    <scope>NUCLEOTIDE SEQUENCE</scope>
    <source>
        <strain evidence="1">CBS 122681</strain>
    </source>
</reference>
<dbReference type="AlphaFoldDB" id="A0A6A6TDM2"/>
<name>A0A6A6TDM2_9PLEO</name>
<accession>A0A6A6TDM2</accession>